<keyword evidence="2" id="KW-1185">Reference proteome</keyword>
<evidence type="ECO:0000313" key="2">
    <source>
        <dbReference type="Proteomes" id="UP000028924"/>
    </source>
</evidence>
<dbReference type="Proteomes" id="UP000028924">
    <property type="component" value="Unassembled WGS sequence"/>
</dbReference>
<dbReference type="KEGG" id="apro:F751_1935"/>
<organism evidence="1 2">
    <name type="scientific">Auxenochlorella protothecoides</name>
    <name type="common">Green microalga</name>
    <name type="synonym">Chlorella protothecoides</name>
    <dbReference type="NCBI Taxonomy" id="3075"/>
    <lineage>
        <taxon>Eukaryota</taxon>
        <taxon>Viridiplantae</taxon>
        <taxon>Chlorophyta</taxon>
        <taxon>core chlorophytes</taxon>
        <taxon>Trebouxiophyceae</taxon>
        <taxon>Chlorellales</taxon>
        <taxon>Chlorellaceae</taxon>
        <taxon>Auxenochlorella</taxon>
    </lineage>
</organism>
<protein>
    <submittedName>
        <fullName evidence="1">Uncharacterized protein</fullName>
    </submittedName>
</protein>
<reference evidence="1 2" key="1">
    <citation type="journal article" date="2014" name="BMC Genomics">
        <title>Oil accumulation mechanisms of the oleaginous microalga Chlorella protothecoides revealed through its genome, transcriptomes, and proteomes.</title>
        <authorList>
            <person name="Gao C."/>
            <person name="Wang Y."/>
            <person name="Shen Y."/>
            <person name="Yan D."/>
            <person name="He X."/>
            <person name="Dai J."/>
            <person name="Wu Q."/>
        </authorList>
    </citation>
    <scope>NUCLEOTIDE SEQUENCE [LARGE SCALE GENOMIC DNA]</scope>
    <source>
        <strain evidence="1 2">0710</strain>
    </source>
</reference>
<dbReference type="EMBL" id="KL662111">
    <property type="protein sequence ID" value="KFM25056.1"/>
    <property type="molecule type" value="Genomic_DNA"/>
</dbReference>
<accession>A0A087SH52</accession>
<sequence length="56" mass="6127">MVLVGATDAAPLAPTRLPRSGIGPLWGIQVISMYSKVFGFKLDSPEYPEQQRGSHR</sequence>
<dbReference type="GeneID" id="23613326"/>
<gene>
    <name evidence="1" type="ORF">F751_1935</name>
</gene>
<proteinExistence type="predicted"/>
<name>A0A087SH52_AUXPR</name>
<evidence type="ECO:0000313" key="1">
    <source>
        <dbReference type="EMBL" id="KFM25056.1"/>
    </source>
</evidence>
<dbReference type="AlphaFoldDB" id="A0A087SH52"/>
<dbReference type="RefSeq" id="XP_011397944.1">
    <property type="nucleotide sequence ID" value="XM_011399642.1"/>
</dbReference>